<name>A0A428NW99_9HYPO</name>
<accession>A0A428NW99</accession>
<dbReference type="OrthoDB" id="5089392at2759"/>
<evidence type="ECO:0000256" key="1">
    <source>
        <dbReference type="SAM" id="SignalP"/>
    </source>
</evidence>
<dbReference type="Pfam" id="PF17615">
    <property type="entry name" value="C166"/>
    <property type="match status" value="1"/>
</dbReference>
<feature type="chain" id="PRO_5019532814" description="Cell wall galactomannoprotein" evidence="1">
    <location>
        <begin position="21"/>
        <end position="179"/>
    </location>
</feature>
<proteinExistence type="predicted"/>
<evidence type="ECO:0000313" key="3">
    <source>
        <dbReference type="Proteomes" id="UP000288168"/>
    </source>
</evidence>
<dbReference type="AlphaFoldDB" id="A0A428NW99"/>
<evidence type="ECO:0000313" key="2">
    <source>
        <dbReference type="EMBL" id="RSL45086.1"/>
    </source>
</evidence>
<dbReference type="Proteomes" id="UP000288168">
    <property type="component" value="Unassembled WGS sequence"/>
</dbReference>
<protein>
    <recommendedName>
        <fullName evidence="4">Cell wall galactomannoprotein</fullName>
    </recommendedName>
</protein>
<keyword evidence="1" id="KW-0732">Signal</keyword>
<keyword evidence="3" id="KW-1185">Reference proteome</keyword>
<gene>
    <name evidence="2" type="ORF">CEP54_014414</name>
</gene>
<sequence length="179" mass="18754">MQFKLLTAVTTFLAASSVQAAIAPSDIVNTLEKVTDLSSDTKDIAEDISNPVTIIPNGFKLVNNFKDIISTVTGAISMLGDLPNDPNFPEAGQTDICDAFREFVKVHQALLNVVIGKDSLLSSTPVASILAAVLRALESGVDKLAFTIIDTVPTCAAGAKKDLEALDGTIGEAIDTFSS</sequence>
<comment type="caution">
    <text evidence="2">The sequence shown here is derived from an EMBL/GenBank/DDBJ whole genome shotgun (WGS) entry which is preliminary data.</text>
</comment>
<reference evidence="2 3" key="1">
    <citation type="submission" date="2017-06" db="EMBL/GenBank/DDBJ databases">
        <title>Comparative genomic analysis of Ambrosia Fusariam Clade fungi.</title>
        <authorList>
            <person name="Stajich J.E."/>
            <person name="Carrillo J."/>
            <person name="Kijimoto T."/>
            <person name="Eskalen A."/>
            <person name="O'Donnell K."/>
            <person name="Kasson M."/>
        </authorList>
    </citation>
    <scope>NUCLEOTIDE SEQUENCE [LARGE SCALE GENOMIC DNA]</scope>
    <source>
        <strain evidence="2 3">NRRL62584</strain>
    </source>
</reference>
<feature type="signal peptide" evidence="1">
    <location>
        <begin position="1"/>
        <end position="20"/>
    </location>
</feature>
<dbReference type="SUPFAM" id="SSF158436">
    <property type="entry name" value="Ta0600-like"/>
    <property type="match status" value="1"/>
</dbReference>
<organism evidence="2 3">
    <name type="scientific">Fusarium duplospermum</name>
    <dbReference type="NCBI Taxonomy" id="1325734"/>
    <lineage>
        <taxon>Eukaryota</taxon>
        <taxon>Fungi</taxon>
        <taxon>Dikarya</taxon>
        <taxon>Ascomycota</taxon>
        <taxon>Pezizomycotina</taxon>
        <taxon>Sordariomycetes</taxon>
        <taxon>Hypocreomycetidae</taxon>
        <taxon>Hypocreales</taxon>
        <taxon>Nectriaceae</taxon>
        <taxon>Fusarium</taxon>
        <taxon>Fusarium solani species complex</taxon>
    </lineage>
</organism>
<evidence type="ECO:0008006" key="4">
    <source>
        <dbReference type="Google" id="ProtNLM"/>
    </source>
</evidence>
<dbReference type="EMBL" id="NKCI01000273">
    <property type="protein sequence ID" value="RSL45086.1"/>
    <property type="molecule type" value="Genomic_DNA"/>
</dbReference>